<reference evidence="2" key="1">
    <citation type="submission" date="2023-07" db="EMBL/GenBank/DDBJ databases">
        <title>Genomic Encyclopedia of Type Strains, Phase IV (KMG-IV): sequencing the most valuable type-strain genomes for metagenomic binning, comparative biology and taxonomic classification.</title>
        <authorList>
            <person name="Goeker M."/>
        </authorList>
    </citation>
    <scope>NUCLEOTIDE SEQUENCE</scope>
    <source>
        <strain evidence="2">DSM 21202</strain>
    </source>
</reference>
<dbReference type="Proteomes" id="UP001229244">
    <property type="component" value="Unassembled WGS sequence"/>
</dbReference>
<keyword evidence="3" id="KW-1185">Reference proteome</keyword>
<proteinExistence type="predicted"/>
<dbReference type="InterPro" id="IPR029787">
    <property type="entry name" value="Nucleotide_cyclase"/>
</dbReference>
<evidence type="ECO:0000313" key="2">
    <source>
        <dbReference type="EMBL" id="MDQ0315735.1"/>
    </source>
</evidence>
<evidence type="ECO:0000259" key="1">
    <source>
        <dbReference type="PROSITE" id="PS50125"/>
    </source>
</evidence>
<accession>A0AAE4AT50</accession>
<dbReference type="PROSITE" id="PS50125">
    <property type="entry name" value="GUANYLATE_CYCLASE_2"/>
    <property type="match status" value="1"/>
</dbReference>
<dbReference type="PANTHER" id="PTHR43081">
    <property type="entry name" value="ADENYLATE CYCLASE, TERMINAL-DIFFERENTIATION SPECIFIC-RELATED"/>
    <property type="match status" value="1"/>
</dbReference>
<feature type="domain" description="Guanylate cyclase" evidence="1">
    <location>
        <begin position="221"/>
        <end position="352"/>
    </location>
</feature>
<comment type="caution">
    <text evidence="2">The sequence shown here is derived from an EMBL/GenBank/DDBJ whole genome shotgun (WGS) entry which is preliminary data.</text>
</comment>
<keyword evidence="2" id="KW-0456">Lyase</keyword>
<dbReference type="EMBL" id="JAUSUL010000002">
    <property type="protein sequence ID" value="MDQ0315735.1"/>
    <property type="molecule type" value="Genomic_DNA"/>
</dbReference>
<dbReference type="InterPro" id="IPR050697">
    <property type="entry name" value="Adenylyl/Guanylyl_Cyclase_3/4"/>
</dbReference>
<dbReference type="EC" id="4.6.1.1" evidence="2"/>
<dbReference type="RefSeq" id="WP_306885557.1">
    <property type="nucleotide sequence ID" value="NZ_JAUSUL010000002.1"/>
</dbReference>
<protein>
    <submittedName>
        <fullName evidence="2">Adenylate cyclase</fullName>
        <ecNumber evidence="2">4.6.1.1</ecNumber>
    </submittedName>
</protein>
<dbReference type="Gene3D" id="3.30.70.1230">
    <property type="entry name" value="Nucleotide cyclase"/>
    <property type="match status" value="1"/>
</dbReference>
<organism evidence="2 3">
    <name type="scientific">Amorphus orientalis</name>
    <dbReference type="NCBI Taxonomy" id="649198"/>
    <lineage>
        <taxon>Bacteria</taxon>
        <taxon>Pseudomonadati</taxon>
        <taxon>Pseudomonadota</taxon>
        <taxon>Alphaproteobacteria</taxon>
        <taxon>Hyphomicrobiales</taxon>
        <taxon>Amorphaceae</taxon>
        <taxon>Amorphus</taxon>
    </lineage>
</organism>
<dbReference type="GO" id="GO:0006171">
    <property type="term" value="P:cAMP biosynthetic process"/>
    <property type="evidence" value="ECO:0007669"/>
    <property type="project" value="TreeGrafter"/>
</dbReference>
<name>A0AAE4AT50_9HYPH</name>
<dbReference type="AlphaFoldDB" id="A0AAE4AT50"/>
<dbReference type="SUPFAM" id="SSF55073">
    <property type="entry name" value="Nucleotide cyclase"/>
    <property type="match status" value="1"/>
</dbReference>
<gene>
    <name evidence="2" type="ORF">J2S73_002192</name>
</gene>
<dbReference type="GO" id="GO:0004016">
    <property type="term" value="F:adenylate cyclase activity"/>
    <property type="evidence" value="ECO:0007669"/>
    <property type="project" value="UniProtKB-EC"/>
</dbReference>
<evidence type="ECO:0000313" key="3">
    <source>
        <dbReference type="Proteomes" id="UP001229244"/>
    </source>
</evidence>
<dbReference type="GO" id="GO:0035556">
    <property type="term" value="P:intracellular signal transduction"/>
    <property type="evidence" value="ECO:0007669"/>
    <property type="project" value="InterPro"/>
</dbReference>
<dbReference type="InterPro" id="IPR001054">
    <property type="entry name" value="A/G_cyclase"/>
</dbReference>
<dbReference type="SMART" id="SM00044">
    <property type="entry name" value="CYCc"/>
    <property type="match status" value="1"/>
</dbReference>
<sequence length="410" mass="44669">MQRDICFDISAWLVSATLDGVAEQEILRGFCERLGGAGIPLAEANLLIDTLHPIYEGRVFRWRRGESELLPVVEYGRTGDGGENDERWRTSPFFRLLETGETMLRRGLEAGAGQEFPVHRDFAERGMSEYLAFVHRFGAEGTIGEMDCIYSSWITDRPGGFSEEQVSMMSELGPSLAAALKSASQTRITRTLVETYLGRDTGRRVLAGKIARGVTEKISAVLWFSDLRGFTRTTETCDPDAIIPFLNDYSDAVITAIHGAGGEVLKLIGDGTLAIFDARDPASGCARALAAYATLKETVPGLSEERRKVRLPVTSPYVGLHIGEVFYGNVGSEERLDFTVVGPAVNETSRIAAMCRSAERDVLVSTAFRAAASPREQAGLVSVGRYALRGVARPQELFTIDAQADRAAAS</sequence>
<dbReference type="PANTHER" id="PTHR43081:SF11">
    <property type="entry name" value="BLR2264 PROTEIN"/>
    <property type="match status" value="1"/>
</dbReference>
<dbReference type="CDD" id="cd07302">
    <property type="entry name" value="CHD"/>
    <property type="match status" value="1"/>
</dbReference>
<dbReference type="Pfam" id="PF00211">
    <property type="entry name" value="Guanylate_cyc"/>
    <property type="match status" value="1"/>
</dbReference>